<name>A0A318UF77_9SPHI</name>
<accession>A0A318UF77</accession>
<comment type="caution">
    <text evidence="1">The sequence shown here is derived from an EMBL/GenBank/DDBJ whole genome shotgun (WGS) entry which is preliminary data.</text>
</comment>
<sequence>MSISRNDPFDLTLCMRGLAVLITYMHSDVYEYVYFFTFKKTMKSYAKDFNNPWEQPIEHGDFFDGIKDPFVWNALKAERRLVEGKHELALRFGIAEIEDLMDEQITMQAERFKPFRLVFKRSKSYKKLKTYYERTLSAIIDSLYLYACALTAQSYKIPLVLKRQFNLSQQEGLRLLNHDDPNVQLLANLIDGLRADLERLSVLNKI</sequence>
<organism evidence="1 2">
    <name type="scientific">Pedobacter nutrimenti</name>
    <dbReference type="NCBI Taxonomy" id="1241337"/>
    <lineage>
        <taxon>Bacteria</taxon>
        <taxon>Pseudomonadati</taxon>
        <taxon>Bacteroidota</taxon>
        <taxon>Sphingobacteriia</taxon>
        <taxon>Sphingobacteriales</taxon>
        <taxon>Sphingobacteriaceae</taxon>
        <taxon>Pedobacter</taxon>
    </lineage>
</organism>
<gene>
    <name evidence="1" type="ORF">B0O44_103199</name>
</gene>
<reference evidence="1 2" key="1">
    <citation type="submission" date="2018-06" db="EMBL/GenBank/DDBJ databases">
        <title>Genomic Encyclopedia of Archaeal and Bacterial Type Strains, Phase II (KMG-II): from individual species to whole genera.</title>
        <authorList>
            <person name="Goeker M."/>
        </authorList>
    </citation>
    <scope>NUCLEOTIDE SEQUENCE [LARGE SCALE GENOMIC DNA]</scope>
    <source>
        <strain evidence="1 2">DSM 27372</strain>
    </source>
</reference>
<evidence type="ECO:0000313" key="2">
    <source>
        <dbReference type="Proteomes" id="UP000248198"/>
    </source>
</evidence>
<dbReference type="OrthoDB" id="772257at2"/>
<keyword evidence="2" id="KW-1185">Reference proteome</keyword>
<dbReference type="Proteomes" id="UP000248198">
    <property type="component" value="Unassembled WGS sequence"/>
</dbReference>
<dbReference type="RefSeq" id="WP_110829514.1">
    <property type="nucleotide sequence ID" value="NZ_QKLU01000003.1"/>
</dbReference>
<dbReference type="AlphaFoldDB" id="A0A318UF77"/>
<dbReference type="EMBL" id="QKLU01000003">
    <property type="protein sequence ID" value="PYF74753.1"/>
    <property type="molecule type" value="Genomic_DNA"/>
</dbReference>
<protein>
    <submittedName>
        <fullName evidence="1">Uncharacterized protein</fullName>
    </submittedName>
</protein>
<evidence type="ECO:0000313" key="1">
    <source>
        <dbReference type="EMBL" id="PYF74753.1"/>
    </source>
</evidence>
<proteinExistence type="predicted"/>